<dbReference type="InterPro" id="IPR045256">
    <property type="entry name" value="RanBP1_RanBD"/>
</dbReference>
<feature type="region of interest" description="Disordered" evidence="1">
    <location>
        <begin position="1"/>
        <end position="21"/>
    </location>
</feature>
<feature type="compositionally biased region" description="Basic and acidic residues" evidence="1">
    <location>
        <begin position="1"/>
        <end position="13"/>
    </location>
</feature>
<dbReference type="Gene3D" id="2.30.29.30">
    <property type="entry name" value="Pleckstrin-homology domain (PH domain)/Phosphotyrosine-binding domain (PTB)"/>
    <property type="match status" value="1"/>
</dbReference>
<protein>
    <recommendedName>
        <fullName evidence="2">RanBD1 domain-containing protein</fullName>
    </recommendedName>
</protein>
<feature type="domain" description="RanBD1" evidence="2">
    <location>
        <begin position="21"/>
        <end position="159"/>
    </location>
</feature>
<evidence type="ECO:0000313" key="3">
    <source>
        <dbReference type="EMBL" id="KAJ8981879.1"/>
    </source>
</evidence>
<dbReference type="InterPro" id="IPR000156">
    <property type="entry name" value="Ran_bind_dom"/>
</dbReference>
<dbReference type="SMART" id="SM00160">
    <property type="entry name" value="RanBD"/>
    <property type="match status" value="1"/>
</dbReference>
<evidence type="ECO:0000256" key="1">
    <source>
        <dbReference type="SAM" id="MobiDB-lite"/>
    </source>
</evidence>
<feature type="non-terminal residue" evidence="3">
    <location>
        <position position="1"/>
    </location>
</feature>
<gene>
    <name evidence="3" type="ORF">NQ317_008227</name>
</gene>
<evidence type="ECO:0000259" key="2">
    <source>
        <dbReference type="PROSITE" id="PS50196"/>
    </source>
</evidence>
<comment type="caution">
    <text evidence="3">The sequence shown here is derived from an EMBL/GenBank/DDBJ whole genome shotgun (WGS) entry which is preliminary data.</text>
</comment>
<reference evidence="3" key="1">
    <citation type="journal article" date="2023" name="Insect Mol. Biol.">
        <title>Genome sequencing provides insights into the evolution of gene families encoding plant cell wall-degrading enzymes in longhorned beetles.</title>
        <authorList>
            <person name="Shin N.R."/>
            <person name="Okamura Y."/>
            <person name="Kirsch R."/>
            <person name="Pauchet Y."/>
        </authorList>
    </citation>
    <scope>NUCLEOTIDE SEQUENCE</scope>
    <source>
        <strain evidence="3">MMC_N1</strain>
    </source>
</reference>
<accession>A0ABQ9JWB2</accession>
<keyword evidence="4" id="KW-1185">Reference proteome</keyword>
<dbReference type="PROSITE" id="PS50196">
    <property type="entry name" value="RANBD1"/>
    <property type="match status" value="1"/>
</dbReference>
<feature type="compositionally biased region" description="Basic and acidic residues" evidence="1">
    <location>
        <begin position="178"/>
        <end position="209"/>
    </location>
</feature>
<name>A0ABQ9JWB2_9CUCU</name>
<dbReference type="PANTHER" id="PTHR23138:SF94">
    <property type="entry name" value="RAN BINDING PROTEIN 1"/>
    <property type="match status" value="1"/>
</dbReference>
<proteinExistence type="predicted"/>
<dbReference type="CDD" id="cd13179">
    <property type="entry name" value="RanBD_RanBP1"/>
    <property type="match status" value="1"/>
</dbReference>
<evidence type="ECO:0000313" key="4">
    <source>
        <dbReference type="Proteomes" id="UP001162164"/>
    </source>
</evidence>
<dbReference type="Pfam" id="PF00638">
    <property type="entry name" value="Ran_BP1"/>
    <property type="match status" value="1"/>
</dbReference>
<organism evidence="3 4">
    <name type="scientific">Molorchus minor</name>
    <dbReference type="NCBI Taxonomy" id="1323400"/>
    <lineage>
        <taxon>Eukaryota</taxon>
        <taxon>Metazoa</taxon>
        <taxon>Ecdysozoa</taxon>
        <taxon>Arthropoda</taxon>
        <taxon>Hexapoda</taxon>
        <taxon>Insecta</taxon>
        <taxon>Pterygota</taxon>
        <taxon>Neoptera</taxon>
        <taxon>Endopterygota</taxon>
        <taxon>Coleoptera</taxon>
        <taxon>Polyphaga</taxon>
        <taxon>Cucujiformia</taxon>
        <taxon>Chrysomeloidea</taxon>
        <taxon>Cerambycidae</taxon>
        <taxon>Lamiinae</taxon>
        <taxon>Monochamini</taxon>
        <taxon>Molorchus</taxon>
    </lineage>
</organism>
<dbReference type="InterPro" id="IPR045255">
    <property type="entry name" value="RanBP1-like"/>
</dbReference>
<dbReference type="PANTHER" id="PTHR23138">
    <property type="entry name" value="RAN BINDING PROTEIN"/>
    <property type="match status" value="1"/>
</dbReference>
<dbReference type="InterPro" id="IPR011993">
    <property type="entry name" value="PH-like_dom_sf"/>
</dbReference>
<sequence>ESSPRKDRSHSESSDTEYDPQFKPIITLPQVEVVTNEENENELLKIRAKLYRFDSVSEPPEWKERGTGELKILRHKENNSVRIVMRRDKTLKVCANHFITPWMELKPSVGSEKAFVYTVLADFADEKPKTECLAIKFGTVDNANLFKRTFEEARKIVETECDLYNGKGDEENEMLLAENKENGSDEGRENRKSSEKNGDEAEVTKKSAN</sequence>
<feature type="region of interest" description="Disordered" evidence="1">
    <location>
        <begin position="168"/>
        <end position="209"/>
    </location>
</feature>
<dbReference type="SUPFAM" id="SSF50729">
    <property type="entry name" value="PH domain-like"/>
    <property type="match status" value="1"/>
</dbReference>
<dbReference type="Proteomes" id="UP001162164">
    <property type="component" value="Unassembled WGS sequence"/>
</dbReference>
<dbReference type="EMBL" id="JAPWTJ010000156">
    <property type="protein sequence ID" value="KAJ8981879.1"/>
    <property type="molecule type" value="Genomic_DNA"/>
</dbReference>